<dbReference type="EMBL" id="HBUE01285824">
    <property type="protein sequence ID" value="CAG6571355.1"/>
    <property type="molecule type" value="Transcribed_RNA"/>
</dbReference>
<dbReference type="GO" id="GO:0005634">
    <property type="term" value="C:nucleus"/>
    <property type="evidence" value="ECO:0007669"/>
    <property type="project" value="UniProtKB-SubCell"/>
</dbReference>
<evidence type="ECO:0000256" key="10">
    <source>
        <dbReference type="ARBA" id="ARBA00022723"/>
    </source>
</evidence>
<keyword evidence="8" id="KW-0963">Cytoplasm</keyword>
<evidence type="ECO:0000259" key="22">
    <source>
        <dbReference type="Pfam" id="PF00850"/>
    </source>
</evidence>
<dbReference type="PRINTS" id="PR01271">
    <property type="entry name" value="HISDACETLASE"/>
</dbReference>
<dbReference type="PRINTS" id="PR01270">
    <property type="entry name" value="HDASUPER"/>
</dbReference>
<evidence type="ECO:0000256" key="4">
    <source>
        <dbReference type="ARBA" id="ARBA00004496"/>
    </source>
</evidence>
<evidence type="ECO:0000256" key="11">
    <source>
        <dbReference type="ARBA" id="ARBA00022801"/>
    </source>
</evidence>
<evidence type="ECO:0000256" key="3">
    <source>
        <dbReference type="ARBA" id="ARBA00004286"/>
    </source>
</evidence>
<evidence type="ECO:0000256" key="5">
    <source>
        <dbReference type="ARBA" id="ARBA00006457"/>
    </source>
</evidence>
<evidence type="ECO:0000256" key="7">
    <source>
        <dbReference type="ARBA" id="ARBA00022454"/>
    </source>
</evidence>
<evidence type="ECO:0000256" key="15">
    <source>
        <dbReference type="ARBA" id="ARBA00023242"/>
    </source>
</evidence>
<feature type="domain" description="Histone deacetylase" evidence="22">
    <location>
        <begin position="25"/>
        <end position="175"/>
    </location>
</feature>
<keyword evidence="12" id="KW-0156">Chromatin regulator</keyword>
<keyword evidence="13" id="KW-0805">Transcription regulation</keyword>
<keyword evidence="15" id="KW-0539">Nucleus</keyword>
<dbReference type="EC" id="3.5.1.98" evidence="6"/>
<evidence type="ECO:0000256" key="9">
    <source>
        <dbReference type="ARBA" id="ARBA00022491"/>
    </source>
</evidence>
<proteinExistence type="inferred from homology"/>
<comment type="similarity">
    <text evidence="5">Belongs to the histone deacetylase family. HD type 1 subfamily.</text>
</comment>
<reference evidence="23" key="1">
    <citation type="submission" date="2021-05" db="EMBL/GenBank/DDBJ databases">
        <authorList>
            <person name="Alioto T."/>
            <person name="Alioto T."/>
            <person name="Gomez Garrido J."/>
        </authorList>
    </citation>
    <scope>NUCLEOTIDE SEQUENCE</scope>
</reference>
<dbReference type="InterPro" id="IPR023696">
    <property type="entry name" value="Ureohydrolase_dom_sf"/>
</dbReference>
<protein>
    <recommendedName>
        <fullName evidence="16">Histone deacetylase 8</fullName>
        <ecNumber evidence="6">3.5.1.98</ecNumber>
    </recommendedName>
    <alternativeName>
        <fullName evidence="17">Protein deacetylase HDAC8</fullName>
    </alternativeName>
    <alternativeName>
        <fullName evidence="18">Protein decrotonylase HDAC8</fullName>
    </alternativeName>
</protein>
<dbReference type="EMBL" id="HBUE01180219">
    <property type="protein sequence ID" value="CAG6519795.1"/>
    <property type="molecule type" value="Transcribed_RNA"/>
</dbReference>
<comment type="subcellular location">
    <subcellularLocation>
        <location evidence="3">Chromosome</location>
    </subcellularLocation>
    <subcellularLocation>
        <location evidence="4">Cytoplasm</location>
    </subcellularLocation>
    <subcellularLocation>
        <location evidence="2">Nucleus</location>
    </subcellularLocation>
</comment>
<dbReference type="PANTHER" id="PTHR10625:SF14">
    <property type="entry name" value="HISTONE DEACETYLASE 8"/>
    <property type="match status" value="1"/>
</dbReference>
<dbReference type="InterPro" id="IPR000286">
    <property type="entry name" value="HDACs"/>
</dbReference>
<comment type="catalytic activity">
    <reaction evidence="20">
        <text>N(6)-(2E)-butenoyl-L-lysyl-[protein] + H2O = (2E)-2-butenoate + L-lysyl-[protein]</text>
        <dbReference type="Rhea" id="RHEA:69172"/>
        <dbReference type="Rhea" id="RHEA-COMP:9752"/>
        <dbReference type="Rhea" id="RHEA-COMP:13707"/>
        <dbReference type="ChEBI" id="CHEBI:15377"/>
        <dbReference type="ChEBI" id="CHEBI:29969"/>
        <dbReference type="ChEBI" id="CHEBI:35899"/>
        <dbReference type="ChEBI" id="CHEBI:137954"/>
    </reaction>
    <physiologicalReaction direction="left-to-right" evidence="20">
        <dbReference type="Rhea" id="RHEA:69173"/>
    </physiologicalReaction>
</comment>
<dbReference type="PANTHER" id="PTHR10625">
    <property type="entry name" value="HISTONE DEACETYLASE HDAC1-RELATED"/>
    <property type="match status" value="1"/>
</dbReference>
<dbReference type="GO" id="GO:0005694">
    <property type="term" value="C:chromosome"/>
    <property type="evidence" value="ECO:0007669"/>
    <property type="project" value="UniProtKB-SubCell"/>
</dbReference>
<dbReference type="Gene3D" id="3.40.800.20">
    <property type="entry name" value="Histone deacetylase domain"/>
    <property type="match status" value="1"/>
</dbReference>
<comment type="catalytic activity">
    <reaction evidence="21">
        <text>N(6)-acetyl-L-lysyl-[histone] + H2O = L-lysyl-[histone] + acetate</text>
        <dbReference type="Rhea" id="RHEA:58196"/>
        <dbReference type="Rhea" id="RHEA-COMP:9845"/>
        <dbReference type="Rhea" id="RHEA-COMP:11338"/>
        <dbReference type="ChEBI" id="CHEBI:15377"/>
        <dbReference type="ChEBI" id="CHEBI:29969"/>
        <dbReference type="ChEBI" id="CHEBI:30089"/>
        <dbReference type="ChEBI" id="CHEBI:61930"/>
        <dbReference type="EC" id="3.5.1.98"/>
    </reaction>
    <physiologicalReaction direction="left-to-right" evidence="21">
        <dbReference type="Rhea" id="RHEA:58197"/>
    </physiologicalReaction>
</comment>
<evidence type="ECO:0000256" key="13">
    <source>
        <dbReference type="ARBA" id="ARBA00023015"/>
    </source>
</evidence>
<dbReference type="InterPro" id="IPR003084">
    <property type="entry name" value="HDAC_I/II"/>
</dbReference>
<evidence type="ECO:0000256" key="6">
    <source>
        <dbReference type="ARBA" id="ARBA00012111"/>
    </source>
</evidence>
<sequence>MLNQIVYISSKSLQSETAKLSAISNRTKVVDELIASYGLLDKCYTVNPPKCSSSDLLIFHSSDYVECLKRSNQNQVDDLNEVTEELEEFGIAYDCPLIERIYDFVTQVAGSTVAAVDAVLNGAKFAINWSGGWHHAQRDKAAGFCYVNDIVIGISKLRSKFQKVLYIDLDVHHGNAGYG</sequence>
<evidence type="ECO:0000256" key="14">
    <source>
        <dbReference type="ARBA" id="ARBA00023163"/>
    </source>
</evidence>
<comment type="cofactor">
    <cofactor evidence="1">
        <name>a divalent metal cation</name>
        <dbReference type="ChEBI" id="CHEBI:60240"/>
    </cofactor>
</comment>
<comment type="catalytic activity">
    <reaction evidence="19">
        <text>N(6)-acetyl-L-lysyl-[protein] + H2O = L-lysyl-[protein] + acetate</text>
        <dbReference type="Rhea" id="RHEA:58108"/>
        <dbReference type="Rhea" id="RHEA-COMP:9752"/>
        <dbReference type="Rhea" id="RHEA-COMP:10731"/>
        <dbReference type="ChEBI" id="CHEBI:15377"/>
        <dbReference type="ChEBI" id="CHEBI:29969"/>
        <dbReference type="ChEBI" id="CHEBI:30089"/>
        <dbReference type="ChEBI" id="CHEBI:61930"/>
    </reaction>
    <physiologicalReaction direction="left-to-right" evidence="19">
        <dbReference type="Rhea" id="RHEA:58109"/>
    </physiologicalReaction>
</comment>
<keyword evidence="10" id="KW-0479">Metal-binding</keyword>
<dbReference type="AlphaFoldDB" id="A0A8D8JCV2"/>
<keyword evidence="7" id="KW-0158">Chromosome</keyword>
<evidence type="ECO:0000256" key="18">
    <source>
        <dbReference type="ARBA" id="ARBA00042783"/>
    </source>
</evidence>
<evidence type="ECO:0000256" key="8">
    <source>
        <dbReference type="ARBA" id="ARBA00022490"/>
    </source>
</evidence>
<evidence type="ECO:0000256" key="12">
    <source>
        <dbReference type="ARBA" id="ARBA00022853"/>
    </source>
</evidence>
<dbReference type="SUPFAM" id="SSF52768">
    <property type="entry name" value="Arginase/deacetylase"/>
    <property type="match status" value="1"/>
</dbReference>
<dbReference type="Pfam" id="PF00850">
    <property type="entry name" value="Hist_deacetyl"/>
    <property type="match status" value="1"/>
</dbReference>
<accession>A0A8D8JCV2</accession>
<keyword evidence="14" id="KW-0804">Transcription</keyword>
<dbReference type="InterPro" id="IPR023801">
    <property type="entry name" value="His_deacetylse_dom"/>
</dbReference>
<evidence type="ECO:0000256" key="20">
    <source>
        <dbReference type="ARBA" id="ARBA00049193"/>
    </source>
</evidence>
<evidence type="ECO:0000256" key="1">
    <source>
        <dbReference type="ARBA" id="ARBA00001968"/>
    </source>
</evidence>
<dbReference type="GO" id="GO:0141221">
    <property type="term" value="F:histone deacetylase activity, hydrolytic mechanism"/>
    <property type="evidence" value="ECO:0007669"/>
    <property type="project" value="UniProtKB-EC"/>
</dbReference>
<evidence type="ECO:0000313" key="23">
    <source>
        <dbReference type="EMBL" id="CAG6571355.1"/>
    </source>
</evidence>
<dbReference type="GO" id="GO:0031507">
    <property type="term" value="P:heterochromatin formation"/>
    <property type="evidence" value="ECO:0007669"/>
    <property type="project" value="TreeGrafter"/>
</dbReference>
<evidence type="ECO:0000256" key="21">
    <source>
        <dbReference type="ARBA" id="ARBA00049416"/>
    </source>
</evidence>
<keyword evidence="11" id="KW-0378">Hydrolase</keyword>
<evidence type="ECO:0000256" key="19">
    <source>
        <dbReference type="ARBA" id="ARBA00049136"/>
    </source>
</evidence>
<organism evidence="23">
    <name type="scientific">Culex pipiens</name>
    <name type="common">House mosquito</name>
    <dbReference type="NCBI Taxonomy" id="7175"/>
    <lineage>
        <taxon>Eukaryota</taxon>
        <taxon>Metazoa</taxon>
        <taxon>Ecdysozoa</taxon>
        <taxon>Arthropoda</taxon>
        <taxon>Hexapoda</taxon>
        <taxon>Insecta</taxon>
        <taxon>Pterygota</taxon>
        <taxon>Neoptera</taxon>
        <taxon>Endopterygota</taxon>
        <taxon>Diptera</taxon>
        <taxon>Nematocera</taxon>
        <taxon>Culicoidea</taxon>
        <taxon>Culicidae</taxon>
        <taxon>Culicinae</taxon>
        <taxon>Culicini</taxon>
        <taxon>Culex</taxon>
        <taxon>Culex</taxon>
    </lineage>
</organism>
<dbReference type="GO" id="GO:0046872">
    <property type="term" value="F:metal ion binding"/>
    <property type="evidence" value="ECO:0007669"/>
    <property type="project" value="UniProtKB-KW"/>
</dbReference>
<dbReference type="InterPro" id="IPR037138">
    <property type="entry name" value="His_deacetylse_dom_sf"/>
</dbReference>
<name>A0A8D8JCV2_CULPI</name>
<dbReference type="GO" id="GO:0005737">
    <property type="term" value="C:cytoplasm"/>
    <property type="evidence" value="ECO:0007669"/>
    <property type="project" value="UniProtKB-SubCell"/>
</dbReference>
<evidence type="ECO:0000256" key="16">
    <source>
        <dbReference type="ARBA" id="ARBA00040347"/>
    </source>
</evidence>
<keyword evidence="9" id="KW-0678">Repressor</keyword>
<evidence type="ECO:0000256" key="17">
    <source>
        <dbReference type="ARBA" id="ARBA00041964"/>
    </source>
</evidence>
<evidence type="ECO:0000256" key="2">
    <source>
        <dbReference type="ARBA" id="ARBA00004123"/>
    </source>
</evidence>